<name>A0AAJ7BR42_CEPCN</name>
<dbReference type="CDD" id="cd12307">
    <property type="entry name" value="RRM_NIFK_like"/>
    <property type="match status" value="1"/>
</dbReference>
<dbReference type="InterPro" id="IPR012677">
    <property type="entry name" value="Nucleotide-bd_a/b_plait_sf"/>
</dbReference>
<evidence type="ECO:0000313" key="6">
    <source>
        <dbReference type="Proteomes" id="UP000694920"/>
    </source>
</evidence>
<evidence type="ECO:0000259" key="5">
    <source>
        <dbReference type="PROSITE" id="PS50102"/>
    </source>
</evidence>
<proteinExistence type="predicted"/>
<dbReference type="PROSITE" id="PS50102">
    <property type="entry name" value="RRM"/>
    <property type="match status" value="1"/>
</dbReference>
<dbReference type="Proteomes" id="UP000694920">
    <property type="component" value="Unplaced"/>
</dbReference>
<dbReference type="Pfam" id="PF00076">
    <property type="entry name" value="RRM_1"/>
    <property type="match status" value="1"/>
</dbReference>
<accession>A0AAJ7BR42</accession>
<dbReference type="InterPro" id="IPR000504">
    <property type="entry name" value="RRM_dom"/>
</dbReference>
<dbReference type="RefSeq" id="XP_015591733.1">
    <property type="nucleotide sequence ID" value="XM_015736247.2"/>
</dbReference>
<dbReference type="GO" id="GO:0003723">
    <property type="term" value="F:RNA binding"/>
    <property type="evidence" value="ECO:0007669"/>
    <property type="project" value="UniProtKB-UniRule"/>
</dbReference>
<dbReference type="GeneID" id="107266094"/>
<dbReference type="PANTHER" id="PTHR46754">
    <property type="entry name" value="MKI67 FHA DOMAIN-INTERACTING NUCLEOLAR PHOSPHOPROTEIN"/>
    <property type="match status" value="1"/>
</dbReference>
<dbReference type="InterPro" id="IPR035979">
    <property type="entry name" value="RBD_domain_sf"/>
</dbReference>
<dbReference type="Gene3D" id="3.30.70.330">
    <property type="match status" value="1"/>
</dbReference>
<organism evidence="6 7">
    <name type="scientific">Cephus cinctus</name>
    <name type="common">Wheat stem sawfly</name>
    <dbReference type="NCBI Taxonomy" id="211228"/>
    <lineage>
        <taxon>Eukaryota</taxon>
        <taxon>Metazoa</taxon>
        <taxon>Ecdysozoa</taxon>
        <taxon>Arthropoda</taxon>
        <taxon>Hexapoda</taxon>
        <taxon>Insecta</taxon>
        <taxon>Pterygota</taxon>
        <taxon>Neoptera</taxon>
        <taxon>Endopterygota</taxon>
        <taxon>Hymenoptera</taxon>
        <taxon>Cephoidea</taxon>
        <taxon>Cephidae</taxon>
        <taxon>Cephus</taxon>
    </lineage>
</organism>
<gene>
    <name evidence="7" type="primary">LOC107266094</name>
</gene>
<dbReference type="AlphaFoldDB" id="A0AAJ7BR42"/>
<sequence>MKVKKSDVKQESSLRKAVKNVKQILKKKKVEPKVEVIKKVIKQGKDLRRKTKIPVGIVYIGHIPHGFYEEQMKDYFSQFGKVTRVRVARSKKNGRSRGYGYVEFAHPEVAEIAAKTMNNYLMCGRLIKANYIPPEKQHKRYFMGTNWSVKNYAKLTRRRKEIRSNRNLNLNKKKDKKLVERYLTKLASIERKLKTKGIEMKITPVDVPEVK</sequence>
<keyword evidence="6" id="KW-1185">Reference proteome</keyword>
<evidence type="ECO:0000313" key="7">
    <source>
        <dbReference type="RefSeq" id="XP_015591733.1"/>
    </source>
</evidence>
<comment type="subcellular location">
    <subcellularLocation>
        <location evidence="1">Nucleus</location>
        <location evidence="1">Nucleolus</location>
    </subcellularLocation>
</comment>
<evidence type="ECO:0000256" key="1">
    <source>
        <dbReference type="ARBA" id="ARBA00004604"/>
    </source>
</evidence>
<dbReference type="KEGG" id="ccin:107266094"/>
<evidence type="ECO:0000256" key="2">
    <source>
        <dbReference type="ARBA" id="ARBA00022884"/>
    </source>
</evidence>
<dbReference type="SUPFAM" id="SSF54928">
    <property type="entry name" value="RNA-binding domain, RBD"/>
    <property type="match status" value="1"/>
</dbReference>
<reference evidence="7" key="1">
    <citation type="submission" date="2025-08" db="UniProtKB">
        <authorList>
            <consortium name="RefSeq"/>
        </authorList>
    </citation>
    <scope>IDENTIFICATION</scope>
</reference>
<evidence type="ECO:0000256" key="4">
    <source>
        <dbReference type="PROSITE-ProRule" id="PRU00176"/>
    </source>
</evidence>
<dbReference type="GO" id="GO:0005730">
    <property type="term" value="C:nucleolus"/>
    <property type="evidence" value="ECO:0007669"/>
    <property type="project" value="UniProtKB-SubCell"/>
</dbReference>
<protein>
    <submittedName>
        <fullName evidence="7">MKI67 FHA domain-interacting nucleolar phosphoprotein-like</fullName>
    </submittedName>
</protein>
<feature type="domain" description="RRM" evidence="5">
    <location>
        <begin position="56"/>
        <end position="134"/>
    </location>
</feature>
<evidence type="ECO:0000256" key="3">
    <source>
        <dbReference type="ARBA" id="ARBA00023242"/>
    </source>
</evidence>
<dbReference type="SMART" id="SM00360">
    <property type="entry name" value="RRM"/>
    <property type="match status" value="1"/>
</dbReference>
<keyword evidence="3" id="KW-0539">Nucleus</keyword>
<keyword evidence="2 4" id="KW-0694">RNA-binding</keyword>